<accession>A0A1I7RJD8</accession>
<reference evidence="3" key="1">
    <citation type="submission" date="2016-11" db="UniProtKB">
        <authorList>
            <consortium name="WormBaseParasite"/>
        </authorList>
    </citation>
    <scope>IDENTIFICATION</scope>
</reference>
<protein>
    <submittedName>
        <fullName evidence="3">7TM_GPCR_Srx domain-containing protein</fullName>
    </submittedName>
</protein>
<dbReference type="Proteomes" id="UP000095284">
    <property type="component" value="Unplaced"/>
</dbReference>
<feature type="transmembrane region" description="Helical" evidence="1">
    <location>
        <begin position="143"/>
        <end position="159"/>
    </location>
</feature>
<evidence type="ECO:0000313" key="2">
    <source>
        <dbReference type="Proteomes" id="UP000095284"/>
    </source>
</evidence>
<dbReference type="WBParaSite" id="BXY_0082000.1">
    <property type="protein sequence ID" value="BXY_0082000.1"/>
    <property type="gene ID" value="BXY_0082000"/>
</dbReference>
<keyword evidence="1" id="KW-0472">Membrane</keyword>
<keyword evidence="1" id="KW-0812">Transmembrane</keyword>
<evidence type="ECO:0000313" key="3">
    <source>
        <dbReference type="WBParaSite" id="BXY_0082000.1"/>
    </source>
</evidence>
<sequence>MERESKRIPKKIEKVADIGCVPKVQNAACLEVAIGLGRPNHRARPGLSRFEKAMGRPDRFGPRAGPTLSARPGPEGLSLSAIDVLLLYFHIKKGIDASKYRPVDFRLTFFHICNFGATCLFFSIFELGHFFFDRKGYSESKTLILLTFIAAQPIFLVVLNREIRRSMMFVLGIVKNPATGPANAHRVHFQNSIDSIERFPQ</sequence>
<evidence type="ECO:0000256" key="1">
    <source>
        <dbReference type="SAM" id="Phobius"/>
    </source>
</evidence>
<feature type="transmembrane region" description="Helical" evidence="1">
    <location>
        <begin position="109"/>
        <end position="131"/>
    </location>
</feature>
<proteinExistence type="predicted"/>
<keyword evidence="1" id="KW-1133">Transmembrane helix</keyword>
<organism evidence="2 3">
    <name type="scientific">Bursaphelenchus xylophilus</name>
    <name type="common">Pinewood nematode worm</name>
    <name type="synonym">Aphelenchoides xylophilus</name>
    <dbReference type="NCBI Taxonomy" id="6326"/>
    <lineage>
        <taxon>Eukaryota</taxon>
        <taxon>Metazoa</taxon>
        <taxon>Ecdysozoa</taxon>
        <taxon>Nematoda</taxon>
        <taxon>Chromadorea</taxon>
        <taxon>Rhabditida</taxon>
        <taxon>Tylenchina</taxon>
        <taxon>Tylenchomorpha</taxon>
        <taxon>Aphelenchoidea</taxon>
        <taxon>Aphelenchoididae</taxon>
        <taxon>Bursaphelenchus</taxon>
    </lineage>
</organism>
<name>A0A1I7RJD8_BURXY</name>
<dbReference type="AlphaFoldDB" id="A0A1I7RJD8"/>